<evidence type="ECO:0000313" key="3">
    <source>
        <dbReference type="EMBL" id="SPZ92263.1"/>
    </source>
</evidence>
<dbReference type="RefSeq" id="WP_112375791.1">
    <property type="nucleotide sequence ID" value="NZ_CP069793.1"/>
</dbReference>
<keyword evidence="1" id="KW-1134">Transmembrane beta strand</keyword>
<comment type="subcellular location">
    <subcellularLocation>
        <location evidence="1">Cell outer membrane</location>
        <topology evidence="1">Multi-pass membrane protein</topology>
    </subcellularLocation>
</comment>
<keyword evidence="1" id="KW-0812">Transmembrane</keyword>
<comment type="similarity">
    <text evidence="1">Belongs to the TonB-dependent receptor family.</text>
</comment>
<name>A0A2X2JKG2_SPHMU</name>
<sequence length="1070" mass="120456">MRVLLTALLTSVLFFMGKAQEKIWVQGTIVSAKDGRELVGASIRNNTLHNQAASSLKGKFAIQVGDHKDSLLISCIGYLDRTVVAGFFEKNKILALNANEIYLEEAIVSTGYQTLKANEVTGAIDVVDNKMLSQQVGTNILDRLNNMTTAIRFDNQPIQNADLQKLNISVRGLSTINGNLDPLIVLDGFIYEGDISNIDPNNIESVSILKDAAASAIWGARAGNGVIVMTSKKGAFSKEQKTKITLSNTVILKENSDLNKIYQPQNADFIALEKYLFDKGYYDSELLYQPYLAQSPVIDLLDRRKRNLISPADSASGTAKLMVQNGRQNYMDAFYNVPFVNQHALNISGGGARNSYGFGIGYTGNKSELDAFDRKINIQLSNSFRPTDNLQLDLQVLYTNQDSRKGKPEFSSLSYSSMQVPYLQFLNEDGTEIPFEKEYRSSYLKENYTNGYLPWDYYPLSEYRYAKDRRQNNEWFSSLNLKYKVLPYLHLNVGGQIQQQRTENNELNTLESYEARKWINEFTIIGTGTTATKYNIPLGGIKRYSAAEGRSYTLRGQIDFNKSIGRHLLVGILGGEVRENRSNTNSYTAYGYNELPMSSTSVDFVTRFPTLPDDGMRRIPGAPQFFKNVNRFVSLYTNISDRFMDRYGLSMSLRKDGANIFGASTNDKWSPLWSVGGSWDIHKEAFFKLALFDYLKLRTTYGTSGNVDLRRSPDPIAYIGSATYTSYPMYQISTLNDPLLKWERVATTNFGLDFSVRKGRLSGRIDYYVKKGKDLYGLSEYDYTAWGLQGTVVKNLAGMRGQGFDIDLNSKNISGKINWDTRTILSLNRNKTTQYYNLQNSVTSFLSSGNTITPIVGKPLNALAAYKWMGLNEFGEGQGLLDGQLSTNYTTIRNQANASPDGNESIVYFGSSKPQVFGNIINTLAWKSLIFSFNVSFKGDYYVRRPVTSYFSLFANGKAYPDFDQRWQQPGDEQHTQVPGMKYPIKSLSDAFYQYADINVYKGDHLRLEYVLLTWQGKYTVGNRAFNMGLSANAANLGVLWRANKIGIDPEFPYRLSPPKTFSIGLKIDY</sequence>
<dbReference type="EMBL" id="UAUU01000011">
    <property type="protein sequence ID" value="SPZ92263.1"/>
    <property type="molecule type" value="Genomic_DNA"/>
</dbReference>
<dbReference type="InterPro" id="IPR023997">
    <property type="entry name" value="TonB-dep_OMP_SusC/RagA_CS"/>
</dbReference>
<feature type="domain" description="TonB-dependent receptor plug" evidence="2">
    <location>
        <begin position="117"/>
        <end position="226"/>
    </location>
</feature>
<dbReference type="InterPro" id="IPR008969">
    <property type="entry name" value="CarboxyPept-like_regulatory"/>
</dbReference>
<reference evidence="3 4" key="1">
    <citation type="submission" date="2018-06" db="EMBL/GenBank/DDBJ databases">
        <authorList>
            <consortium name="Pathogen Informatics"/>
            <person name="Doyle S."/>
        </authorList>
    </citation>
    <scope>NUCLEOTIDE SEQUENCE [LARGE SCALE GENOMIC DNA]</scope>
    <source>
        <strain evidence="3 4">NCTC11343</strain>
    </source>
</reference>
<keyword evidence="1" id="KW-0813">Transport</keyword>
<dbReference type="InterPro" id="IPR037066">
    <property type="entry name" value="Plug_dom_sf"/>
</dbReference>
<dbReference type="PROSITE" id="PS52016">
    <property type="entry name" value="TONB_DEPENDENT_REC_3"/>
    <property type="match status" value="1"/>
</dbReference>
<evidence type="ECO:0000256" key="1">
    <source>
        <dbReference type="PROSITE-ProRule" id="PRU01360"/>
    </source>
</evidence>
<dbReference type="SUPFAM" id="SSF56935">
    <property type="entry name" value="Porins"/>
    <property type="match status" value="1"/>
</dbReference>
<dbReference type="Pfam" id="PF07715">
    <property type="entry name" value="Plug"/>
    <property type="match status" value="1"/>
</dbReference>
<dbReference type="InterPro" id="IPR023996">
    <property type="entry name" value="TonB-dep_OMP_SusC/RagA"/>
</dbReference>
<dbReference type="Gene3D" id="2.170.130.10">
    <property type="entry name" value="TonB-dependent receptor, plug domain"/>
    <property type="match status" value="1"/>
</dbReference>
<organism evidence="3 4">
    <name type="scientific">Sphingobacterium multivorum</name>
    <dbReference type="NCBI Taxonomy" id="28454"/>
    <lineage>
        <taxon>Bacteria</taxon>
        <taxon>Pseudomonadati</taxon>
        <taxon>Bacteroidota</taxon>
        <taxon>Sphingobacteriia</taxon>
        <taxon>Sphingobacteriales</taxon>
        <taxon>Sphingobacteriaceae</taxon>
        <taxon>Sphingobacterium</taxon>
    </lineage>
</organism>
<dbReference type="NCBIfam" id="TIGR04057">
    <property type="entry name" value="SusC_RagA_signa"/>
    <property type="match status" value="1"/>
</dbReference>
<evidence type="ECO:0000313" key="4">
    <source>
        <dbReference type="Proteomes" id="UP000251241"/>
    </source>
</evidence>
<accession>A0A2X2JKG2</accession>
<evidence type="ECO:0000259" key="2">
    <source>
        <dbReference type="Pfam" id="PF07715"/>
    </source>
</evidence>
<dbReference type="AlphaFoldDB" id="A0A2X2JKG2"/>
<proteinExistence type="inferred from homology"/>
<dbReference type="SUPFAM" id="SSF49464">
    <property type="entry name" value="Carboxypeptidase regulatory domain-like"/>
    <property type="match status" value="1"/>
</dbReference>
<dbReference type="InterPro" id="IPR012910">
    <property type="entry name" value="Plug_dom"/>
</dbReference>
<dbReference type="InterPro" id="IPR039426">
    <property type="entry name" value="TonB-dep_rcpt-like"/>
</dbReference>
<dbReference type="GeneID" id="97179286"/>
<dbReference type="Proteomes" id="UP000251241">
    <property type="component" value="Unassembled WGS sequence"/>
</dbReference>
<dbReference type="GO" id="GO:0009279">
    <property type="term" value="C:cell outer membrane"/>
    <property type="evidence" value="ECO:0007669"/>
    <property type="project" value="UniProtKB-SubCell"/>
</dbReference>
<gene>
    <name evidence="3" type="ORF">NCTC11343_04315</name>
</gene>
<protein>
    <submittedName>
        <fullName evidence="3">TonB-linked outer membrane protein, SusC/RagA family</fullName>
    </submittedName>
</protein>
<keyword evidence="1" id="KW-0472">Membrane</keyword>
<dbReference type="NCBIfam" id="TIGR04056">
    <property type="entry name" value="OMP_RagA_SusC"/>
    <property type="match status" value="1"/>
</dbReference>
<keyword evidence="1" id="KW-0998">Cell outer membrane</keyword>